<organism evidence="3 4">
    <name type="scientific">Chironomus riparius</name>
    <dbReference type="NCBI Taxonomy" id="315576"/>
    <lineage>
        <taxon>Eukaryota</taxon>
        <taxon>Metazoa</taxon>
        <taxon>Ecdysozoa</taxon>
        <taxon>Arthropoda</taxon>
        <taxon>Hexapoda</taxon>
        <taxon>Insecta</taxon>
        <taxon>Pterygota</taxon>
        <taxon>Neoptera</taxon>
        <taxon>Endopterygota</taxon>
        <taxon>Diptera</taxon>
        <taxon>Nematocera</taxon>
        <taxon>Chironomoidea</taxon>
        <taxon>Chironomidae</taxon>
        <taxon>Chironominae</taxon>
        <taxon>Chironomus</taxon>
    </lineage>
</organism>
<feature type="compositionally biased region" description="Polar residues" evidence="1">
    <location>
        <begin position="45"/>
        <end position="55"/>
    </location>
</feature>
<feature type="region of interest" description="Disordered" evidence="1">
    <location>
        <begin position="28"/>
        <end position="55"/>
    </location>
</feature>
<feature type="transmembrane region" description="Helical" evidence="2">
    <location>
        <begin position="76"/>
        <end position="101"/>
    </location>
</feature>
<feature type="compositionally biased region" description="Basic and acidic residues" evidence="1">
    <location>
        <begin position="29"/>
        <end position="41"/>
    </location>
</feature>
<dbReference type="Proteomes" id="UP001153620">
    <property type="component" value="Chromosome 3"/>
</dbReference>
<dbReference type="OrthoDB" id="6621161at2759"/>
<dbReference type="AlphaFoldDB" id="A0A9N9RZM8"/>
<reference evidence="3" key="2">
    <citation type="submission" date="2022-10" db="EMBL/GenBank/DDBJ databases">
        <authorList>
            <consortium name="ENA_rothamsted_submissions"/>
            <consortium name="culmorum"/>
            <person name="King R."/>
        </authorList>
    </citation>
    <scope>NUCLEOTIDE SEQUENCE</scope>
</reference>
<keyword evidence="2" id="KW-0812">Transmembrane</keyword>
<evidence type="ECO:0000256" key="1">
    <source>
        <dbReference type="SAM" id="MobiDB-lite"/>
    </source>
</evidence>
<reference evidence="3" key="1">
    <citation type="submission" date="2022-01" db="EMBL/GenBank/DDBJ databases">
        <authorList>
            <person name="King R."/>
        </authorList>
    </citation>
    <scope>NUCLEOTIDE SEQUENCE</scope>
</reference>
<keyword evidence="2" id="KW-0472">Membrane</keyword>
<evidence type="ECO:0000313" key="3">
    <source>
        <dbReference type="EMBL" id="CAG9808007.1"/>
    </source>
</evidence>
<keyword evidence="4" id="KW-1185">Reference proteome</keyword>
<protein>
    <submittedName>
        <fullName evidence="3">Uncharacterized protein</fullName>
    </submittedName>
</protein>
<accession>A0A9N9RZM8</accession>
<name>A0A9N9RZM8_9DIPT</name>
<sequence length="215" mass="24275">MLNCTDLACVLHHHHFYANLHHLKRHLDGHHDHHESEKEADGTGSDVNDPNNITNLLNDEDSDLSLLSHVDDPNDVWYILGGVIIAMLSVGIIIILVAVTISKLRKREESSHNTHHNSESTQTTQIVSTVEPVGFRQSPSSVWHFPPLPPQPNLYIYNASSQDALVHSSNEKLGFRGFRKQLSGRFKRLVSRKSHEPSPVIPPELKPQLKTIYVY</sequence>
<evidence type="ECO:0000313" key="4">
    <source>
        <dbReference type="Proteomes" id="UP001153620"/>
    </source>
</evidence>
<gene>
    <name evidence="3" type="ORF">CHIRRI_LOCUS10853</name>
</gene>
<proteinExistence type="predicted"/>
<keyword evidence="2" id="KW-1133">Transmembrane helix</keyword>
<dbReference type="EMBL" id="OU895879">
    <property type="protein sequence ID" value="CAG9808007.1"/>
    <property type="molecule type" value="Genomic_DNA"/>
</dbReference>
<evidence type="ECO:0000256" key="2">
    <source>
        <dbReference type="SAM" id="Phobius"/>
    </source>
</evidence>